<organism evidence="1 2">
    <name type="scientific">Herbiconiux flava</name>
    <dbReference type="NCBI Taxonomy" id="881268"/>
    <lineage>
        <taxon>Bacteria</taxon>
        <taxon>Bacillati</taxon>
        <taxon>Actinomycetota</taxon>
        <taxon>Actinomycetes</taxon>
        <taxon>Micrococcales</taxon>
        <taxon>Microbacteriaceae</taxon>
        <taxon>Herbiconiux</taxon>
    </lineage>
</organism>
<gene>
    <name evidence="1" type="ORF">BJ984_000036</name>
</gene>
<keyword evidence="2" id="KW-1185">Reference proteome</keyword>
<evidence type="ECO:0000313" key="1">
    <source>
        <dbReference type="EMBL" id="NYD68878.1"/>
    </source>
</evidence>
<comment type="caution">
    <text evidence="1">The sequence shown here is derived from an EMBL/GenBank/DDBJ whole genome shotgun (WGS) entry which is preliminary data.</text>
</comment>
<dbReference type="Gene3D" id="3.40.50.2000">
    <property type="entry name" value="Glycogen Phosphorylase B"/>
    <property type="match status" value="1"/>
</dbReference>
<dbReference type="Proteomes" id="UP000549913">
    <property type="component" value="Unassembled WGS sequence"/>
</dbReference>
<reference evidence="1 2" key="1">
    <citation type="submission" date="2020-07" db="EMBL/GenBank/DDBJ databases">
        <title>Sequencing the genomes of 1000 actinobacteria strains.</title>
        <authorList>
            <person name="Klenk H.-P."/>
        </authorList>
    </citation>
    <scope>NUCLEOTIDE SEQUENCE [LARGE SCALE GENOMIC DNA]</scope>
    <source>
        <strain evidence="1 2">DSM 26474</strain>
    </source>
</reference>
<dbReference type="SUPFAM" id="SSF53756">
    <property type="entry name" value="UDP-Glycosyltransferase/glycogen phosphorylase"/>
    <property type="match status" value="1"/>
</dbReference>
<dbReference type="RefSeq" id="WP_218869943.1">
    <property type="nucleotide sequence ID" value="NZ_BSEW01000001.1"/>
</dbReference>
<dbReference type="Pfam" id="PF13692">
    <property type="entry name" value="Glyco_trans_1_4"/>
    <property type="match status" value="1"/>
</dbReference>
<accession>A0A852S6H0</accession>
<dbReference type="EMBL" id="JACCBM010000001">
    <property type="protein sequence ID" value="NYD68878.1"/>
    <property type="molecule type" value="Genomic_DNA"/>
</dbReference>
<proteinExistence type="predicted"/>
<evidence type="ECO:0000313" key="2">
    <source>
        <dbReference type="Proteomes" id="UP000549913"/>
    </source>
</evidence>
<keyword evidence="1" id="KW-0808">Transferase</keyword>
<sequence length="254" mass="27608">MGANPFTSGQPTVIDLLDDWTVHFAFQSIKPEVERAYAASFDAASVVTANAEGTVELARRFGRDDVILLPNGVDPQRFDTHSQAAGPTTIGYVGKIGKRLDLDLILKVAAAFPGMQFIFAGPILDAEYRKPLESMPNVELLGDVHYEDVPSLLTRFDIGWVPHNVGVGEVGGDVIKTYEYRAAGLPVLTTPIEGANSRGLTSVAVIDRDHQVDWIHALDRQGERVARAPGDVPADATWQVKSRLILQKLGLIVK</sequence>
<name>A0A852S6H0_9MICO</name>
<protein>
    <submittedName>
        <fullName evidence="1">Glycosyltransferase involved in cell wall biosynthesis</fullName>
    </submittedName>
</protein>
<dbReference type="GO" id="GO:0016740">
    <property type="term" value="F:transferase activity"/>
    <property type="evidence" value="ECO:0007669"/>
    <property type="project" value="UniProtKB-KW"/>
</dbReference>
<dbReference type="AlphaFoldDB" id="A0A852S6H0"/>